<proteinExistence type="predicted"/>
<evidence type="ECO:0000313" key="2">
    <source>
        <dbReference type="Proteomes" id="UP000018511"/>
    </source>
</evidence>
<organism evidence="1 2">
    <name type="scientific">Pseudomonas taiwanensis SJ9</name>
    <dbReference type="NCBI Taxonomy" id="1388762"/>
    <lineage>
        <taxon>Bacteria</taxon>
        <taxon>Pseudomonadati</taxon>
        <taxon>Pseudomonadota</taxon>
        <taxon>Gammaproteobacteria</taxon>
        <taxon>Pseudomonadales</taxon>
        <taxon>Pseudomonadaceae</taxon>
        <taxon>Pseudomonas</taxon>
    </lineage>
</organism>
<accession>V7DBU6</accession>
<sequence length="80" mass="8874">MSRNGLVEAPWAIDEPTCGGLESALSSTTCVVVKAMCRTQSLPNARQPAFQALRRAWPRDTVLKRRRSVLFAFTFSPHLA</sequence>
<dbReference type="EMBL" id="AXUP01000118">
    <property type="protein sequence ID" value="ESW39774.1"/>
    <property type="molecule type" value="Genomic_DNA"/>
</dbReference>
<protein>
    <submittedName>
        <fullName evidence="1">Uncharacterized protein</fullName>
    </submittedName>
</protein>
<gene>
    <name evidence="1" type="ORF">O164_10130</name>
</gene>
<dbReference type="AlphaFoldDB" id="V7DBU6"/>
<evidence type="ECO:0000313" key="1">
    <source>
        <dbReference type="EMBL" id="ESW39774.1"/>
    </source>
</evidence>
<name>V7DBU6_9PSED</name>
<reference evidence="1 2" key="1">
    <citation type="submission" date="2013-10" db="EMBL/GenBank/DDBJ databases">
        <title>Whole Genome Shotgun Sequence of Pseudomonas taiwanensis SJ9.</title>
        <authorList>
            <person name="Hong S.-J."/>
            <person name="Shin J.-H."/>
        </authorList>
    </citation>
    <scope>NUCLEOTIDE SEQUENCE [LARGE SCALE GENOMIC DNA]</scope>
    <source>
        <strain evidence="1 2">SJ9</strain>
    </source>
</reference>
<dbReference type="Proteomes" id="UP000018511">
    <property type="component" value="Unassembled WGS sequence"/>
</dbReference>
<dbReference type="PATRIC" id="fig|1388762.3.peg.2033"/>
<comment type="caution">
    <text evidence="1">The sequence shown here is derived from an EMBL/GenBank/DDBJ whole genome shotgun (WGS) entry which is preliminary data.</text>
</comment>